<name>A0AAW1HFS7_POPJA</name>
<sequence>MLDLNTLLESKFGEYELGLWLAGPNAMYNYGTAEDKRERHRQGVTMLEYFGILPQRENLPNCPRCQSEMRAGIDNSRVLGWRIICTGGHIYQPTNNTYVEQVLLKVVGADMVVWAIRCFLEEVPMKEFMEYTGITTHTAVAWYRYARDVMVKIAAHDYDRIGGPNDVVEVDESHIFRRKYNRGRLVTWEHVWVVGGVSRTTRRVFAVIVPRRTAQVLRDVLVYHVDLRTHLCTDQWAGYRTIHQTFRNGHTTVNHSTNFVEPVRMQDPLWVPVGRFTEACLDNRMRGPPPEDGLVPFRSHTQTIERCWRDLKQQIGNGKKVDYASDYVGEIM</sequence>
<reference evidence="2 3" key="1">
    <citation type="journal article" date="2024" name="BMC Genomics">
        <title>De novo assembly and annotation of Popillia japonica's genome with initial clues to its potential as an invasive pest.</title>
        <authorList>
            <person name="Cucini C."/>
            <person name="Boschi S."/>
            <person name="Funari R."/>
            <person name="Cardaioli E."/>
            <person name="Iannotti N."/>
            <person name="Marturano G."/>
            <person name="Paoli F."/>
            <person name="Bruttini M."/>
            <person name="Carapelli A."/>
            <person name="Frati F."/>
            <person name="Nardi F."/>
        </authorList>
    </citation>
    <scope>NUCLEOTIDE SEQUENCE [LARGE SCALE GENOMIC DNA]</scope>
    <source>
        <strain evidence="2">DMR45628</strain>
    </source>
</reference>
<evidence type="ECO:0000259" key="1">
    <source>
        <dbReference type="SMART" id="SM01126"/>
    </source>
</evidence>
<protein>
    <submittedName>
        <fullName evidence="2">ISXO2-like transposase domain</fullName>
    </submittedName>
</protein>
<feature type="domain" description="ISXO2-like transposase" evidence="1">
    <location>
        <begin position="160"/>
        <end position="283"/>
    </location>
</feature>
<evidence type="ECO:0000313" key="2">
    <source>
        <dbReference type="EMBL" id="KAK9675146.1"/>
    </source>
</evidence>
<dbReference type="PANTHER" id="PTHR47163">
    <property type="entry name" value="DDE_TNP_IS1595 DOMAIN-CONTAINING PROTEIN"/>
    <property type="match status" value="1"/>
</dbReference>
<accession>A0AAW1HFS7</accession>
<keyword evidence="3" id="KW-1185">Reference proteome</keyword>
<evidence type="ECO:0000313" key="3">
    <source>
        <dbReference type="Proteomes" id="UP001458880"/>
    </source>
</evidence>
<dbReference type="EMBL" id="JASPKY010001248">
    <property type="protein sequence ID" value="KAK9675146.1"/>
    <property type="molecule type" value="Genomic_DNA"/>
</dbReference>
<dbReference type="InterPro" id="IPR024445">
    <property type="entry name" value="Tnp_ISXO2-like"/>
</dbReference>
<dbReference type="InterPro" id="IPR053164">
    <property type="entry name" value="IS1016-like_transposase"/>
</dbReference>
<gene>
    <name evidence="2" type="ORF">QE152_g40606</name>
</gene>
<dbReference type="Pfam" id="PF12762">
    <property type="entry name" value="DDE_Tnp_IS1595"/>
    <property type="match status" value="1"/>
</dbReference>
<dbReference type="Proteomes" id="UP001458880">
    <property type="component" value="Unassembled WGS sequence"/>
</dbReference>
<comment type="caution">
    <text evidence="2">The sequence shown here is derived from an EMBL/GenBank/DDBJ whole genome shotgun (WGS) entry which is preliminary data.</text>
</comment>
<organism evidence="2 3">
    <name type="scientific">Popillia japonica</name>
    <name type="common">Japanese beetle</name>
    <dbReference type="NCBI Taxonomy" id="7064"/>
    <lineage>
        <taxon>Eukaryota</taxon>
        <taxon>Metazoa</taxon>
        <taxon>Ecdysozoa</taxon>
        <taxon>Arthropoda</taxon>
        <taxon>Hexapoda</taxon>
        <taxon>Insecta</taxon>
        <taxon>Pterygota</taxon>
        <taxon>Neoptera</taxon>
        <taxon>Endopterygota</taxon>
        <taxon>Coleoptera</taxon>
        <taxon>Polyphaga</taxon>
        <taxon>Scarabaeiformia</taxon>
        <taxon>Scarabaeidae</taxon>
        <taxon>Rutelinae</taxon>
        <taxon>Popillia</taxon>
    </lineage>
</organism>
<proteinExistence type="predicted"/>
<dbReference type="SMART" id="SM01126">
    <property type="entry name" value="DDE_Tnp_IS1595"/>
    <property type="match status" value="1"/>
</dbReference>
<dbReference type="AlphaFoldDB" id="A0AAW1HFS7"/>
<dbReference type="PANTHER" id="PTHR47163:SF2">
    <property type="entry name" value="SI:DKEY-17M8.2"/>
    <property type="match status" value="1"/>
</dbReference>